<gene>
    <name evidence="2" type="ORF">AB5J58_25605</name>
</gene>
<name>A0AB39MEF6_9ACTN</name>
<feature type="chain" id="PRO_5044312292" description="Secreted protein" evidence="1">
    <location>
        <begin position="31"/>
        <end position="150"/>
    </location>
</feature>
<dbReference type="PROSITE" id="PS51257">
    <property type="entry name" value="PROKAR_LIPOPROTEIN"/>
    <property type="match status" value="1"/>
</dbReference>
<evidence type="ECO:0000313" key="2">
    <source>
        <dbReference type="EMBL" id="XDQ03319.1"/>
    </source>
</evidence>
<dbReference type="EMBL" id="CP163431">
    <property type="protein sequence ID" value="XDQ03319.1"/>
    <property type="molecule type" value="Genomic_DNA"/>
</dbReference>
<dbReference type="RefSeq" id="WP_369189257.1">
    <property type="nucleotide sequence ID" value="NZ_CP163431.1"/>
</dbReference>
<proteinExistence type="predicted"/>
<accession>A0AB39MEF6</accession>
<organism evidence="2">
    <name type="scientific">Streptomyces sp. R08</name>
    <dbReference type="NCBI Taxonomy" id="3238624"/>
    <lineage>
        <taxon>Bacteria</taxon>
        <taxon>Bacillati</taxon>
        <taxon>Actinomycetota</taxon>
        <taxon>Actinomycetes</taxon>
        <taxon>Kitasatosporales</taxon>
        <taxon>Streptomycetaceae</taxon>
        <taxon>Streptomyces</taxon>
    </lineage>
</organism>
<dbReference type="AlphaFoldDB" id="A0AB39MEF6"/>
<keyword evidence="1" id="KW-0732">Signal</keyword>
<reference evidence="2" key="1">
    <citation type="submission" date="2024-07" db="EMBL/GenBank/DDBJ databases">
        <authorList>
            <person name="Yu S.T."/>
        </authorList>
    </citation>
    <scope>NUCLEOTIDE SEQUENCE</scope>
    <source>
        <strain evidence="2">R08</strain>
    </source>
</reference>
<sequence length="150" mass="15474">MTSRIRHVRRTTILATAVAGVTLTAGLLTACDPTDPSDVSAASAASNSLNCLKNWSAISDSLKAIHDAGVDAAKDPTRTDESIDTINRNLAKIEGDPDSDSDDSKVGKAVDDLDKAIADYNKSILSGDTTPDSSKIDAAAAKLKGVCTNG</sequence>
<feature type="signal peptide" evidence="1">
    <location>
        <begin position="1"/>
        <end position="30"/>
    </location>
</feature>
<evidence type="ECO:0000256" key="1">
    <source>
        <dbReference type="SAM" id="SignalP"/>
    </source>
</evidence>
<evidence type="ECO:0008006" key="3">
    <source>
        <dbReference type="Google" id="ProtNLM"/>
    </source>
</evidence>
<protein>
    <recommendedName>
        <fullName evidence="3">Secreted protein</fullName>
    </recommendedName>
</protein>